<gene>
    <name evidence="9" type="ORF">BFL34_02350</name>
</gene>
<feature type="transmembrane region" description="Helical" evidence="7">
    <location>
        <begin position="260"/>
        <end position="279"/>
    </location>
</feature>
<dbReference type="PANTHER" id="PTHR43266">
    <property type="entry name" value="MACROLIDE-EFFLUX PROTEIN"/>
    <property type="match status" value="1"/>
</dbReference>
<organism evidence="9 10">
    <name type="scientific">Clavibacter michiganensis</name>
    <dbReference type="NCBI Taxonomy" id="28447"/>
    <lineage>
        <taxon>Bacteria</taxon>
        <taxon>Bacillati</taxon>
        <taxon>Actinomycetota</taxon>
        <taxon>Actinomycetes</taxon>
        <taxon>Micrococcales</taxon>
        <taxon>Microbacteriaceae</taxon>
        <taxon>Clavibacter</taxon>
    </lineage>
</organism>
<dbReference type="EMBL" id="MDJW01000011">
    <property type="protein sequence ID" value="OUE19308.1"/>
    <property type="molecule type" value="Genomic_DNA"/>
</dbReference>
<keyword evidence="9" id="KW-0012">Acyltransferase</keyword>
<evidence type="ECO:0000259" key="8">
    <source>
        <dbReference type="PROSITE" id="PS50850"/>
    </source>
</evidence>
<evidence type="ECO:0000313" key="9">
    <source>
        <dbReference type="EMBL" id="OUE19308.1"/>
    </source>
</evidence>
<dbReference type="SUPFAM" id="SSF103473">
    <property type="entry name" value="MFS general substrate transporter"/>
    <property type="match status" value="1"/>
</dbReference>
<evidence type="ECO:0000256" key="5">
    <source>
        <dbReference type="ARBA" id="ARBA00022989"/>
    </source>
</evidence>
<dbReference type="Gene3D" id="1.20.1250.20">
    <property type="entry name" value="MFS general substrate transporter like domains"/>
    <property type="match status" value="1"/>
</dbReference>
<feature type="transmembrane region" description="Helical" evidence="7">
    <location>
        <begin position="291"/>
        <end position="308"/>
    </location>
</feature>
<dbReference type="InterPro" id="IPR036259">
    <property type="entry name" value="MFS_trans_sf"/>
</dbReference>
<feature type="transmembrane region" description="Helical" evidence="7">
    <location>
        <begin position="227"/>
        <end position="254"/>
    </location>
</feature>
<proteinExistence type="predicted"/>
<feature type="transmembrane region" description="Helical" evidence="7">
    <location>
        <begin position="165"/>
        <end position="192"/>
    </location>
</feature>
<feature type="transmembrane region" description="Helical" evidence="7">
    <location>
        <begin position="348"/>
        <end position="370"/>
    </location>
</feature>
<keyword evidence="6 7" id="KW-0472">Membrane</keyword>
<feature type="domain" description="Major facilitator superfamily (MFS) profile" evidence="8">
    <location>
        <begin position="1"/>
        <end position="196"/>
    </location>
</feature>
<comment type="caution">
    <text evidence="9">The sequence shown here is derived from an EMBL/GenBank/DDBJ whole genome shotgun (WGS) entry which is preliminary data.</text>
</comment>
<feature type="transmembrane region" description="Helical" evidence="7">
    <location>
        <begin position="81"/>
        <end position="100"/>
    </location>
</feature>
<evidence type="ECO:0000256" key="1">
    <source>
        <dbReference type="ARBA" id="ARBA00004651"/>
    </source>
</evidence>
<dbReference type="GO" id="GO:0016746">
    <property type="term" value="F:acyltransferase activity"/>
    <property type="evidence" value="ECO:0007669"/>
    <property type="project" value="UniProtKB-KW"/>
</dbReference>
<sequence length="412" mass="42143">MTGIAARPLSRLARDRRSRVYLGGQIVSIFGDTALFLSAAVWVRELTGSDGAAASTFLFLAAPALASPFVGVLVDRVRRKPLLVVVNAVTGAAVLLLLLVRDSGDVGLVYAVMTLYGAASTIIASAQSALLPAIVPEDLLGDANGLLQTVQQGARVLSPLVGVGLFTAFGGGVVAVVDAVSFAVAVVSLLLIRVDEPTPSARDRTVSMRADIGAGFARIRLDPALRVVVVACAWVWAAFGLAESVVFAVVSQGLGLEPSFLAATSSLQGAGALVGGVLSARLIRWRGELRIAGGASATLAAGFLLWMLPAVPAVLLGSFVLGAALPPLVVGSTTLIQRRSPERLRGRVYSAFDMALTVPQTAAIAVGASLVAHVPYRAIIIVMCVVLAGAATALMRAGSRVDAGPLGPGRAS</sequence>
<keyword evidence="5 7" id="KW-1133">Transmembrane helix</keyword>
<dbReference type="PANTHER" id="PTHR43266:SF2">
    <property type="entry name" value="MAJOR FACILITATOR SUPERFAMILY (MFS) PROFILE DOMAIN-CONTAINING PROTEIN"/>
    <property type="match status" value="1"/>
</dbReference>
<evidence type="ECO:0000256" key="2">
    <source>
        <dbReference type="ARBA" id="ARBA00022448"/>
    </source>
</evidence>
<keyword evidence="2" id="KW-0813">Transport</keyword>
<evidence type="ECO:0000256" key="4">
    <source>
        <dbReference type="ARBA" id="ARBA00022692"/>
    </source>
</evidence>
<keyword evidence="3" id="KW-1003">Cell membrane</keyword>
<accession>A0A251Y5P0</accession>
<dbReference type="PROSITE" id="PS50850">
    <property type="entry name" value="MFS"/>
    <property type="match status" value="1"/>
</dbReference>
<protein>
    <submittedName>
        <fullName evidence="9">2-acyl-glycerophospho-ethanolamine acyltransferase</fullName>
    </submittedName>
</protein>
<dbReference type="AlphaFoldDB" id="A0A251Y5P0"/>
<feature type="transmembrane region" description="Helical" evidence="7">
    <location>
        <begin position="20"/>
        <end position="42"/>
    </location>
</feature>
<evidence type="ECO:0000313" key="10">
    <source>
        <dbReference type="Proteomes" id="UP000194837"/>
    </source>
</evidence>
<dbReference type="Proteomes" id="UP000194837">
    <property type="component" value="Unassembled WGS sequence"/>
</dbReference>
<feature type="transmembrane region" description="Helical" evidence="7">
    <location>
        <begin position="314"/>
        <end position="336"/>
    </location>
</feature>
<keyword evidence="9" id="KW-0808">Transferase</keyword>
<dbReference type="GO" id="GO:0022857">
    <property type="term" value="F:transmembrane transporter activity"/>
    <property type="evidence" value="ECO:0007669"/>
    <property type="project" value="InterPro"/>
</dbReference>
<evidence type="ECO:0000256" key="6">
    <source>
        <dbReference type="ARBA" id="ARBA00023136"/>
    </source>
</evidence>
<name>A0A251Y5P0_9MICO</name>
<evidence type="ECO:0000256" key="3">
    <source>
        <dbReference type="ARBA" id="ARBA00022475"/>
    </source>
</evidence>
<comment type="subcellular location">
    <subcellularLocation>
        <location evidence="1">Cell membrane</location>
        <topology evidence="1">Multi-pass membrane protein</topology>
    </subcellularLocation>
</comment>
<dbReference type="GO" id="GO:0005886">
    <property type="term" value="C:plasma membrane"/>
    <property type="evidence" value="ECO:0007669"/>
    <property type="project" value="UniProtKB-SubCell"/>
</dbReference>
<reference evidence="9 10" key="1">
    <citation type="submission" date="2016-08" db="EMBL/GenBank/DDBJ databases">
        <title>Genome sequence of Clavibacter michiganensis spp strain CFBP7494.</title>
        <authorList>
            <person name="Thapa S.P."/>
            <person name="Coaker G."/>
            <person name="Jacques M.-A."/>
        </authorList>
    </citation>
    <scope>NUCLEOTIDE SEQUENCE [LARGE SCALE GENOMIC DNA]</scope>
    <source>
        <strain evidence="9">CFBP7494</strain>
    </source>
</reference>
<evidence type="ECO:0000256" key="7">
    <source>
        <dbReference type="SAM" id="Phobius"/>
    </source>
</evidence>
<dbReference type="RefSeq" id="WP_086522050.1">
    <property type="nucleotide sequence ID" value="NZ_MDJW01000011.1"/>
</dbReference>
<dbReference type="InterPro" id="IPR011701">
    <property type="entry name" value="MFS"/>
</dbReference>
<dbReference type="CDD" id="cd06173">
    <property type="entry name" value="MFS_MefA_like"/>
    <property type="match status" value="1"/>
</dbReference>
<dbReference type="InterPro" id="IPR020846">
    <property type="entry name" value="MFS_dom"/>
</dbReference>
<keyword evidence="4 7" id="KW-0812">Transmembrane</keyword>
<feature type="transmembrane region" description="Helical" evidence="7">
    <location>
        <begin position="54"/>
        <end position="74"/>
    </location>
</feature>
<dbReference type="Pfam" id="PF07690">
    <property type="entry name" value="MFS_1"/>
    <property type="match status" value="1"/>
</dbReference>
<feature type="transmembrane region" description="Helical" evidence="7">
    <location>
        <begin position="376"/>
        <end position="395"/>
    </location>
</feature>